<protein>
    <recommendedName>
        <fullName evidence="2">Reverse transcriptase Ty1/copia-type domain-containing protein</fullName>
    </recommendedName>
</protein>
<name>A0A6L2MYP1_TANCI</name>
<feature type="compositionally biased region" description="Basic and acidic residues" evidence="1">
    <location>
        <begin position="230"/>
        <end position="251"/>
    </location>
</feature>
<dbReference type="PANTHER" id="PTHR11439">
    <property type="entry name" value="GAG-POL-RELATED RETROTRANSPOSON"/>
    <property type="match status" value="1"/>
</dbReference>
<dbReference type="Pfam" id="PF07727">
    <property type="entry name" value="RVT_2"/>
    <property type="match status" value="1"/>
</dbReference>
<proteinExistence type="predicted"/>
<dbReference type="EMBL" id="BKCJ010007581">
    <property type="protein sequence ID" value="GEU77982.1"/>
    <property type="molecule type" value="Genomic_DNA"/>
</dbReference>
<feature type="domain" description="Reverse transcriptase Ty1/copia-type" evidence="2">
    <location>
        <begin position="2"/>
        <end position="131"/>
    </location>
</feature>
<evidence type="ECO:0000313" key="3">
    <source>
        <dbReference type="EMBL" id="GEU77982.1"/>
    </source>
</evidence>
<dbReference type="SUPFAM" id="SSF56672">
    <property type="entry name" value="DNA/RNA polymerases"/>
    <property type="match status" value="1"/>
</dbReference>
<dbReference type="InterPro" id="IPR043502">
    <property type="entry name" value="DNA/RNA_pol_sf"/>
</dbReference>
<feature type="region of interest" description="Disordered" evidence="1">
    <location>
        <begin position="230"/>
        <end position="257"/>
    </location>
</feature>
<reference evidence="3" key="1">
    <citation type="journal article" date="2019" name="Sci. Rep.">
        <title>Draft genome of Tanacetum cinerariifolium, the natural source of mosquito coil.</title>
        <authorList>
            <person name="Yamashiro T."/>
            <person name="Shiraishi A."/>
            <person name="Satake H."/>
            <person name="Nakayama K."/>
        </authorList>
    </citation>
    <scope>NUCLEOTIDE SEQUENCE</scope>
</reference>
<gene>
    <name evidence="3" type="ORF">Tci_049960</name>
</gene>
<dbReference type="InterPro" id="IPR013103">
    <property type="entry name" value="RVT_2"/>
</dbReference>
<dbReference type="PANTHER" id="PTHR11439:SF463">
    <property type="entry name" value="REVERSE TRANSCRIPTASE TY1_COPIA-TYPE DOMAIN-CONTAINING PROTEIN"/>
    <property type="match status" value="1"/>
</dbReference>
<evidence type="ECO:0000256" key="1">
    <source>
        <dbReference type="SAM" id="MobiDB-lite"/>
    </source>
</evidence>
<comment type="caution">
    <text evidence="3">The sequence shown here is derived from an EMBL/GenBank/DDBJ whole genome shotgun (WGS) entry which is preliminary data.</text>
</comment>
<accession>A0A6L2MYP1</accession>
<organism evidence="3">
    <name type="scientific">Tanacetum cinerariifolium</name>
    <name type="common">Dalmatian daisy</name>
    <name type="synonym">Chrysanthemum cinerariifolium</name>
    <dbReference type="NCBI Taxonomy" id="118510"/>
    <lineage>
        <taxon>Eukaryota</taxon>
        <taxon>Viridiplantae</taxon>
        <taxon>Streptophyta</taxon>
        <taxon>Embryophyta</taxon>
        <taxon>Tracheophyta</taxon>
        <taxon>Spermatophyta</taxon>
        <taxon>Magnoliopsida</taxon>
        <taxon>eudicotyledons</taxon>
        <taxon>Gunneridae</taxon>
        <taxon>Pentapetalae</taxon>
        <taxon>asterids</taxon>
        <taxon>campanulids</taxon>
        <taxon>Asterales</taxon>
        <taxon>Asteraceae</taxon>
        <taxon>Asteroideae</taxon>
        <taxon>Anthemideae</taxon>
        <taxon>Anthemidinae</taxon>
        <taxon>Tanacetum</taxon>
    </lineage>
</organism>
<sequence length="257" mass="29658">MYKLKNDLYGLKQALCTWYGLLLQFLLSKKFSKGTMDPTLFIKRQDKDIILVQIYVDDIIFASTTHELCDQFLKIMCSKFKISMMGRISFYLGLQISQSLRGIFLNQSKYALKSLKKYGMDSSDPVDTPMVEKSKLDEDLQRKAVDPTHYHRMVGTLMYLTASRPNLTFVVCMCARGPWYLKDSSIALTAYADADHAGYQDTRQSTSGKQVENGIVELYFVNTEYQVKEYQEKDKNGSKPDKYEKRGEARKSQKQLQ</sequence>
<evidence type="ECO:0000259" key="2">
    <source>
        <dbReference type="Pfam" id="PF07727"/>
    </source>
</evidence>
<dbReference type="AlphaFoldDB" id="A0A6L2MYP1"/>